<dbReference type="KEGG" id="laj:A0128_06015"/>
<proteinExistence type="predicted"/>
<sequence>MTNGNLVGIPTSSVKVARPALVWVVGSGGGKTREIFLYQKTVILQAKSLPSFFVGTPTKKGSLKHLLTHACA</sequence>
<reference evidence="1 2" key="1">
    <citation type="submission" date="2016-04" db="EMBL/GenBank/DDBJ databases">
        <title>Complete genome seqeunce of Leptospira alstonii serovar Room22.</title>
        <authorList>
            <person name="Nally J.E."/>
            <person name="Bayles D.O."/>
            <person name="Hurley D."/>
            <person name="Fanning S."/>
            <person name="McMahon B.J."/>
            <person name="Arent Z."/>
        </authorList>
    </citation>
    <scope>NUCLEOTIDE SEQUENCE [LARGE SCALE GENOMIC DNA]</scope>
    <source>
        <strain evidence="1 2">GWTS #1</strain>
    </source>
</reference>
<gene>
    <name evidence="1" type="ORF">A0128_06015</name>
</gene>
<keyword evidence="2" id="KW-1185">Reference proteome</keyword>
<dbReference type="Proteomes" id="UP000094197">
    <property type="component" value="Chromosome 1"/>
</dbReference>
<name>A0A1D7UV13_9LEPT</name>
<dbReference type="AlphaFoldDB" id="A0A1D7UV13"/>
<protein>
    <submittedName>
        <fullName evidence="1">Uncharacterized protein</fullName>
    </submittedName>
</protein>
<dbReference type="EMBL" id="CP015217">
    <property type="protein sequence ID" value="AOP33439.1"/>
    <property type="molecule type" value="Genomic_DNA"/>
</dbReference>
<evidence type="ECO:0000313" key="1">
    <source>
        <dbReference type="EMBL" id="AOP33439.1"/>
    </source>
</evidence>
<organism evidence="1 2">
    <name type="scientific">Leptospira tipperaryensis</name>
    <dbReference type="NCBI Taxonomy" id="2564040"/>
    <lineage>
        <taxon>Bacteria</taxon>
        <taxon>Pseudomonadati</taxon>
        <taxon>Spirochaetota</taxon>
        <taxon>Spirochaetia</taxon>
        <taxon>Leptospirales</taxon>
        <taxon>Leptospiraceae</taxon>
        <taxon>Leptospira</taxon>
    </lineage>
</organism>
<accession>A0A1D7UV13</accession>
<evidence type="ECO:0000313" key="2">
    <source>
        <dbReference type="Proteomes" id="UP000094197"/>
    </source>
</evidence>